<dbReference type="Proteomes" id="UP000177457">
    <property type="component" value="Unassembled WGS sequence"/>
</dbReference>
<dbReference type="Gene3D" id="1.10.340.30">
    <property type="entry name" value="Hypothetical protein, domain 2"/>
    <property type="match status" value="1"/>
</dbReference>
<proteinExistence type="inferred from homology"/>
<keyword evidence="12" id="KW-0326">Glycosidase</keyword>
<evidence type="ECO:0000256" key="8">
    <source>
        <dbReference type="ARBA" id="ARBA00022801"/>
    </source>
</evidence>
<evidence type="ECO:0000256" key="6">
    <source>
        <dbReference type="ARBA" id="ARBA00022723"/>
    </source>
</evidence>
<dbReference type="InterPro" id="IPR044298">
    <property type="entry name" value="MIG/MutY"/>
</dbReference>
<evidence type="ECO:0000256" key="7">
    <source>
        <dbReference type="ARBA" id="ARBA00022763"/>
    </source>
</evidence>
<keyword evidence="6" id="KW-0479">Metal-binding</keyword>
<dbReference type="GO" id="GO:0000701">
    <property type="term" value="F:purine-specific mismatch base pair DNA N-glycosylase activity"/>
    <property type="evidence" value="ECO:0007669"/>
    <property type="project" value="UniProtKB-EC"/>
</dbReference>
<evidence type="ECO:0000313" key="15">
    <source>
        <dbReference type="Proteomes" id="UP000177457"/>
    </source>
</evidence>
<dbReference type="SMART" id="SM00478">
    <property type="entry name" value="ENDO3c"/>
    <property type="match status" value="1"/>
</dbReference>
<keyword evidence="8" id="KW-0378">Hydrolase</keyword>
<dbReference type="AlphaFoldDB" id="A0A1F6MRB3"/>
<keyword evidence="11" id="KW-0234">DNA repair</keyword>
<accession>A0A1F6MRB3</accession>
<evidence type="ECO:0000259" key="13">
    <source>
        <dbReference type="SMART" id="SM00478"/>
    </source>
</evidence>
<evidence type="ECO:0000256" key="11">
    <source>
        <dbReference type="ARBA" id="ARBA00023204"/>
    </source>
</evidence>
<comment type="cofactor">
    <cofactor evidence="2">
        <name>[4Fe-4S] cluster</name>
        <dbReference type="ChEBI" id="CHEBI:49883"/>
    </cofactor>
</comment>
<dbReference type="GO" id="GO:0046872">
    <property type="term" value="F:metal ion binding"/>
    <property type="evidence" value="ECO:0007669"/>
    <property type="project" value="UniProtKB-KW"/>
</dbReference>
<dbReference type="PANTHER" id="PTHR42944">
    <property type="entry name" value="ADENINE DNA GLYCOSYLASE"/>
    <property type="match status" value="1"/>
</dbReference>
<evidence type="ECO:0000313" key="14">
    <source>
        <dbReference type="EMBL" id="OGH74088.1"/>
    </source>
</evidence>
<name>A0A1F6MRB3_9BACT</name>
<dbReference type="EMBL" id="MFQE01000002">
    <property type="protein sequence ID" value="OGH74088.1"/>
    <property type="molecule type" value="Genomic_DNA"/>
</dbReference>
<dbReference type="Pfam" id="PF00633">
    <property type="entry name" value="HHH"/>
    <property type="match status" value="1"/>
</dbReference>
<sequence length="268" mass="31746">MLSTNYKALIRDILKWYTTNRRDLPWRHTRDPYKILVSEIMLQQTQVDRVVPKYHAFLKRFPKVEKLARAKTSSVIKEWAGLGYNRRALYLQRAAQKVMLDYGGEFPRLKHELKKLPGVGEYTARAILCFAFGEPVAMLDTNHRKVYRHVFFRGKEMSDVELLKRADRLVAQLPQTTVYDWNQALMDYGATLKIQETRYKKQKRIPFKQTDRYYRGRIVDLLRENDAVPRRHIEQRFDDIPRVRLHRIIGQLKKDQLIVSSGATLCLP</sequence>
<dbReference type="GO" id="GO:0032357">
    <property type="term" value="F:oxidized purine DNA binding"/>
    <property type="evidence" value="ECO:0007669"/>
    <property type="project" value="TreeGrafter"/>
</dbReference>
<evidence type="ECO:0000256" key="2">
    <source>
        <dbReference type="ARBA" id="ARBA00001966"/>
    </source>
</evidence>
<protein>
    <recommendedName>
        <fullName evidence="5">Adenine DNA glycosylase</fullName>
        <ecNumber evidence="4">3.2.2.31</ecNumber>
    </recommendedName>
</protein>
<dbReference type="GO" id="GO:0006298">
    <property type="term" value="P:mismatch repair"/>
    <property type="evidence" value="ECO:0007669"/>
    <property type="project" value="TreeGrafter"/>
</dbReference>
<evidence type="ECO:0000256" key="9">
    <source>
        <dbReference type="ARBA" id="ARBA00023004"/>
    </source>
</evidence>
<dbReference type="GO" id="GO:0051536">
    <property type="term" value="F:iron-sulfur cluster binding"/>
    <property type="evidence" value="ECO:0007669"/>
    <property type="project" value="UniProtKB-KW"/>
</dbReference>
<organism evidence="14 15">
    <name type="scientific">Candidatus Magasanikbacteria bacterium RIFCSPHIGHO2_02_FULL_51_14</name>
    <dbReference type="NCBI Taxonomy" id="1798683"/>
    <lineage>
        <taxon>Bacteria</taxon>
        <taxon>Candidatus Magasanikiibacteriota</taxon>
    </lineage>
</organism>
<comment type="similarity">
    <text evidence="3">Belongs to the Nth/MutY family.</text>
</comment>
<dbReference type="PROSITE" id="PS01155">
    <property type="entry name" value="ENDONUCLEASE_III_2"/>
    <property type="match status" value="1"/>
</dbReference>
<dbReference type="Gene3D" id="1.10.1670.10">
    <property type="entry name" value="Helix-hairpin-Helix base-excision DNA repair enzymes (C-terminal)"/>
    <property type="match status" value="1"/>
</dbReference>
<dbReference type="PANTHER" id="PTHR42944:SF1">
    <property type="entry name" value="ADENINE DNA GLYCOSYLASE"/>
    <property type="match status" value="1"/>
</dbReference>
<dbReference type="InterPro" id="IPR023170">
    <property type="entry name" value="HhH_base_excis_C"/>
</dbReference>
<dbReference type="InterPro" id="IPR004036">
    <property type="entry name" value="Endonuclease-III-like_CS2"/>
</dbReference>
<comment type="catalytic activity">
    <reaction evidence="1">
        <text>Hydrolyzes free adenine bases from 7,8-dihydro-8-oxoguanine:adenine mismatched double-stranded DNA, leaving an apurinic site.</text>
        <dbReference type="EC" id="3.2.2.31"/>
    </reaction>
</comment>
<dbReference type="EC" id="3.2.2.31" evidence="4"/>
<keyword evidence="9" id="KW-0408">Iron</keyword>
<gene>
    <name evidence="14" type="ORF">A3C90_02260</name>
</gene>
<dbReference type="GO" id="GO:0006284">
    <property type="term" value="P:base-excision repair"/>
    <property type="evidence" value="ECO:0007669"/>
    <property type="project" value="InterPro"/>
</dbReference>
<comment type="caution">
    <text evidence="14">The sequence shown here is derived from an EMBL/GenBank/DDBJ whole genome shotgun (WGS) entry which is preliminary data.</text>
</comment>
<evidence type="ECO:0000256" key="10">
    <source>
        <dbReference type="ARBA" id="ARBA00023014"/>
    </source>
</evidence>
<dbReference type="GO" id="GO:0034039">
    <property type="term" value="F:8-oxo-7,8-dihydroguanine DNA N-glycosylase activity"/>
    <property type="evidence" value="ECO:0007669"/>
    <property type="project" value="TreeGrafter"/>
</dbReference>
<reference evidence="14 15" key="1">
    <citation type="journal article" date="2016" name="Nat. Commun.">
        <title>Thousands of microbial genomes shed light on interconnected biogeochemical processes in an aquifer system.</title>
        <authorList>
            <person name="Anantharaman K."/>
            <person name="Brown C.T."/>
            <person name="Hug L.A."/>
            <person name="Sharon I."/>
            <person name="Castelle C.J."/>
            <person name="Probst A.J."/>
            <person name="Thomas B.C."/>
            <person name="Singh A."/>
            <person name="Wilkins M.J."/>
            <person name="Karaoz U."/>
            <person name="Brodie E.L."/>
            <person name="Williams K.H."/>
            <person name="Hubbard S.S."/>
            <person name="Banfield J.F."/>
        </authorList>
    </citation>
    <scope>NUCLEOTIDE SEQUENCE [LARGE SCALE GENOMIC DNA]</scope>
</reference>
<evidence type="ECO:0000256" key="12">
    <source>
        <dbReference type="ARBA" id="ARBA00023295"/>
    </source>
</evidence>
<dbReference type="InterPro" id="IPR000445">
    <property type="entry name" value="HhH_motif"/>
</dbReference>
<dbReference type="SUPFAM" id="SSF48150">
    <property type="entry name" value="DNA-glycosylase"/>
    <property type="match status" value="1"/>
</dbReference>
<evidence type="ECO:0000256" key="4">
    <source>
        <dbReference type="ARBA" id="ARBA00012045"/>
    </source>
</evidence>
<dbReference type="STRING" id="1798683.A3C90_02260"/>
<keyword evidence="7" id="KW-0227">DNA damage</keyword>
<evidence type="ECO:0000256" key="1">
    <source>
        <dbReference type="ARBA" id="ARBA00000843"/>
    </source>
</evidence>
<evidence type="ECO:0000256" key="5">
    <source>
        <dbReference type="ARBA" id="ARBA00022023"/>
    </source>
</evidence>
<keyword evidence="10" id="KW-0411">Iron-sulfur</keyword>
<dbReference type="InterPro" id="IPR003265">
    <property type="entry name" value="HhH-GPD_domain"/>
</dbReference>
<evidence type="ECO:0000256" key="3">
    <source>
        <dbReference type="ARBA" id="ARBA00008343"/>
    </source>
</evidence>
<dbReference type="GO" id="GO:0035485">
    <property type="term" value="F:adenine/guanine mispair binding"/>
    <property type="evidence" value="ECO:0007669"/>
    <property type="project" value="TreeGrafter"/>
</dbReference>
<dbReference type="CDD" id="cd00056">
    <property type="entry name" value="ENDO3c"/>
    <property type="match status" value="1"/>
</dbReference>
<dbReference type="InterPro" id="IPR011257">
    <property type="entry name" value="DNA_glycosylase"/>
</dbReference>
<dbReference type="Pfam" id="PF00730">
    <property type="entry name" value="HhH-GPD"/>
    <property type="match status" value="1"/>
</dbReference>
<feature type="domain" description="HhH-GPD" evidence="13">
    <location>
        <begin position="41"/>
        <end position="191"/>
    </location>
</feature>